<accession>A0A858U1W8</accession>
<sequence length="331" mass="38046">MKSPLTIIVPIYKPTISIDDIFHNLLKQKDQNFKIVITIDKPSEYDLDAIAKLQMKLKNRISLIINTSHQHITSVLKQAMEYVKTEYTYVLYSYTKIKSGFIKNFNEFISGCATKPDFIEVLSSCKGIVEHKLYGSHFSTNKVIELKNDLSPFAYAIPFAFAAIMKTEIFRSICEDTKLKNANLQYTPYYTFSGLILSKTFAFINTTWVSDHNNNILLLNPKSINKTWTVIETLGSELNENTKIALEFAKYLNFNYFIAGYLGSAKFKRKSQSAKSLKNLKMALFDLINEIGWNEKNKSLNLIQKLNLTQLKDLASDISSWNLIFKKISWD</sequence>
<organism evidence="1 2">
    <name type="scientific">Mycoplasma phocoeninasale</name>
    <dbReference type="NCBI Taxonomy" id="2726117"/>
    <lineage>
        <taxon>Bacteria</taxon>
        <taxon>Bacillati</taxon>
        <taxon>Mycoplasmatota</taxon>
        <taxon>Mollicutes</taxon>
        <taxon>Mycoplasmataceae</taxon>
        <taxon>Mycoplasma</taxon>
    </lineage>
</organism>
<dbReference type="Gene3D" id="3.90.550.10">
    <property type="entry name" value="Spore Coat Polysaccharide Biosynthesis Protein SpsA, Chain A"/>
    <property type="match status" value="1"/>
</dbReference>
<keyword evidence="2" id="KW-1185">Reference proteome</keyword>
<name>A0A858U1W8_9MOLU</name>
<dbReference type="AlphaFoldDB" id="A0A858U1W8"/>
<dbReference type="InterPro" id="IPR029044">
    <property type="entry name" value="Nucleotide-diphossugar_trans"/>
</dbReference>
<evidence type="ECO:0000313" key="1">
    <source>
        <dbReference type="EMBL" id="QJG66402.1"/>
    </source>
</evidence>
<proteinExistence type="predicted"/>
<dbReference type="CDD" id="cd00761">
    <property type="entry name" value="Glyco_tranf_GTA_type"/>
    <property type="match status" value="1"/>
</dbReference>
<dbReference type="GO" id="GO:0016740">
    <property type="term" value="F:transferase activity"/>
    <property type="evidence" value="ECO:0007669"/>
    <property type="project" value="UniProtKB-KW"/>
</dbReference>
<reference evidence="1 2" key="1">
    <citation type="submission" date="2020-04" db="EMBL/GenBank/DDBJ databases">
        <title>Novel Mycoplasma species detected in Phocoena phocoena (harbor porpoise) from the USA.</title>
        <authorList>
            <person name="Volokhov D.V."/>
        </authorList>
    </citation>
    <scope>NUCLEOTIDE SEQUENCE [LARGE SCALE GENOMIC DNA]</scope>
    <source>
        <strain evidence="1 2">C264-NAS</strain>
    </source>
</reference>
<dbReference type="EMBL" id="CP051480">
    <property type="protein sequence ID" value="QJG66402.1"/>
    <property type="molecule type" value="Genomic_DNA"/>
</dbReference>
<keyword evidence="1" id="KW-0808">Transferase</keyword>
<gene>
    <name evidence="1" type="ORF">HGG64_01605</name>
</gene>
<protein>
    <submittedName>
        <fullName evidence="1">Glycosyltransferase family 2 protein</fullName>
    </submittedName>
</protein>
<dbReference type="Proteomes" id="UP000501728">
    <property type="component" value="Chromosome"/>
</dbReference>
<dbReference type="RefSeq" id="WP_169580225.1">
    <property type="nucleotide sequence ID" value="NZ_CP051480.1"/>
</dbReference>
<evidence type="ECO:0000313" key="2">
    <source>
        <dbReference type="Proteomes" id="UP000501728"/>
    </source>
</evidence>
<dbReference type="SUPFAM" id="SSF53448">
    <property type="entry name" value="Nucleotide-diphospho-sugar transferases"/>
    <property type="match status" value="1"/>
</dbReference>
<dbReference type="KEGG" id="mphn:HGG64_01605"/>